<feature type="region of interest" description="Disordered" evidence="1">
    <location>
        <begin position="169"/>
        <end position="190"/>
    </location>
</feature>
<feature type="compositionally biased region" description="Polar residues" evidence="1">
    <location>
        <begin position="235"/>
        <end position="251"/>
    </location>
</feature>
<protein>
    <submittedName>
        <fullName evidence="2">Uncharacterized protein</fullName>
    </submittedName>
</protein>
<organism evidence="2 3">
    <name type="scientific">Dryococelus australis</name>
    <dbReference type="NCBI Taxonomy" id="614101"/>
    <lineage>
        <taxon>Eukaryota</taxon>
        <taxon>Metazoa</taxon>
        <taxon>Ecdysozoa</taxon>
        <taxon>Arthropoda</taxon>
        <taxon>Hexapoda</taxon>
        <taxon>Insecta</taxon>
        <taxon>Pterygota</taxon>
        <taxon>Neoptera</taxon>
        <taxon>Polyneoptera</taxon>
        <taxon>Phasmatodea</taxon>
        <taxon>Verophasmatodea</taxon>
        <taxon>Anareolatae</taxon>
        <taxon>Phasmatidae</taxon>
        <taxon>Eurycanthinae</taxon>
        <taxon>Dryococelus</taxon>
    </lineage>
</organism>
<dbReference type="Proteomes" id="UP001159363">
    <property type="component" value="Chromosome 6"/>
</dbReference>
<evidence type="ECO:0000313" key="2">
    <source>
        <dbReference type="EMBL" id="KAJ8878662.1"/>
    </source>
</evidence>
<gene>
    <name evidence="2" type="ORF">PR048_019245</name>
</gene>
<evidence type="ECO:0000256" key="1">
    <source>
        <dbReference type="SAM" id="MobiDB-lite"/>
    </source>
</evidence>
<keyword evidence="3" id="KW-1185">Reference proteome</keyword>
<sequence length="314" mass="34354">MPQCNCRRQLHVVSDCRGMLTYKRPLLPLEEELQSYQALTVKEKGNVANVSTTTGNSGDITRLRMLLDILSRFPLYRVINLCGGLCGVVVRLLASHPGEPGSIPGGFAPRFLHGGIVPDDVAGRWVFSGISLFSRLCIPALLRTRLTSLSSVPKTSICAMFPQDGGWDKERNGSERSLGGGALKRHGGRHRKTFPYRKSIGSWVGEGCEPGGGGGREGGFRRSRDFGGAEKIRTNSRSGYRPVTSSLTSPSHNQLLFHSLPELTNPSHKYQFLPQHIPLPHRPHKHGLPAPLRSPPHLLKLLTVVSSSSKHPLT</sequence>
<reference evidence="2 3" key="1">
    <citation type="submission" date="2023-02" db="EMBL/GenBank/DDBJ databases">
        <title>LHISI_Scaffold_Assembly.</title>
        <authorList>
            <person name="Stuart O.P."/>
            <person name="Cleave R."/>
            <person name="Magrath M.J.L."/>
            <person name="Mikheyev A.S."/>
        </authorList>
    </citation>
    <scope>NUCLEOTIDE SEQUENCE [LARGE SCALE GENOMIC DNA]</scope>
    <source>
        <strain evidence="2">Daus_M_001</strain>
        <tissue evidence="2">Leg muscle</tissue>
    </source>
</reference>
<name>A0ABQ9H323_9NEOP</name>
<feature type="compositionally biased region" description="Gly residues" evidence="1">
    <location>
        <begin position="208"/>
        <end position="217"/>
    </location>
</feature>
<feature type="compositionally biased region" description="Basic and acidic residues" evidence="1">
    <location>
        <begin position="218"/>
        <end position="233"/>
    </location>
</feature>
<comment type="caution">
    <text evidence="2">The sequence shown here is derived from an EMBL/GenBank/DDBJ whole genome shotgun (WGS) entry which is preliminary data.</text>
</comment>
<proteinExistence type="predicted"/>
<evidence type="ECO:0000313" key="3">
    <source>
        <dbReference type="Proteomes" id="UP001159363"/>
    </source>
</evidence>
<dbReference type="EMBL" id="JARBHB010000007">
    <property type="protein sequence ID" value="KAJ8878662.1"/>
    <property type="molecule type" value="Genomic_DNA"/>
</dbReference>
<accession>A0ABQ9H323</accession>
<feature type="region of interest" description="Disordered" evidence="1">
    <location>
        <begin position="207"/>
        <end position="251"/>
    </location>
</feature>